<dbReference type="InterPro" id="IPR050314">
    <property type="entry name" value="Glycosyl_Hydrlase_18"/>
</dbReference>
<dbReference type="Pfam" id="PF00704">
    <property type="entry name" value="Glyco_hydro_18"/>
    <property type="match status" value="1"/>
</dbReference>
<dbReference type="Gene3D" id="3.20.20.80">
    <property type="entry name" value="Glycosidases"/>
    <property type="match status" value="2"/>
</dbReference>
<dbReference type="GO" id="GO:0008061">
    <property type="term" value="F:chitin binding"/>
    <property type="evidence" value="ECO:0007669"/>
    <property type="project" value="InterPro"/>
</dbReference>
<gene>
    <name evidence="12" type="ORF">EIP91_002982</name>
</gene>
<dbReference type="InterPro" id="IPR001223">
    <property type="entry name" value="Glyco_hydro18_cat"/>
</dbReference>
<comment type="caution">
    <text evidence="12">The sequence shown here is derived from an EMBL/GenBank/DDBJ whole genome shotgun (WGS) entry which is preliminary data.</text>
</comment>
<proteinExistence type="inferred from homology"/>
<keyword evidence="10" id="KW-0732">Signal</keyword>
<protein>
    <recommendedName>
        <fullName evidence="11">GH18 domain-containing protein</fullName>
    </recommendedName>
</protein>
<reference evidence="12 13" key="1">
    <citation type="submission" date="2018-11" db="EMBL/GenBank/DDBJ databases">
        <title>Genome assembly of Steccherinum ochraceum LE-BIN_3174, the white-rot fungus of the Steccherinaceae family (The Residual Polyporoid clade, Polyporales, Basidiomycota).</title>
        <authorList>
            <person name="Fedorova T.V."/>
            <person name="Glazunova O.A."/>
            <person name="Landesman E.O."/>
            <person name="Moiseenko K.V."/>
            <person name="Psurtseva N.V."/>
            <person name="Savinova O.S."/>
            <person name="Shakhova N.V."/>
            <person name="Tyazhelova T.V."/>
            <person name="Vasina D.V."/>
        </authorList>
    </citation>
    <scope>NUCLEOTIDE SEQUENCE [LARGE SCALE GENOMIC DNA]</scope>
    <source>
        <strain evidence="12 13">LE-BIN_3174</strain>
    </source>
</reference>
<dbReference type="GO" id="GO:0005576">
    <property type="term" value="C:extracellular region"/>
    <property type="evidence" value="ECO:0007669"/>
    <property type="project" value="TreeGrafter"/>
</dbReference>
<dbReference type="InterPro" id="IPR017853">
    <property type="entry name" value="GH"/>
</dbReference>
<evidence type="ECO:0000256" key="3">
    <source>
        <dbReference type="ARBA" id="ARBA00023024"/>
    </source>
</evidence>
<evidence type="ECO:0000256" key="4">
    <source>
        <dbReference type="ARBA" id="ARBA00023277"/>
    </source>
</evidence>
<feature type="chain" id="PRO_5020670849" description="GH18 domain-containing protein" evidence="10">
    <location>
        <begin position="21"/>
        <end position="455"/>
    </location>
</feature>
<dbReference type="Proteomes" id="UP000292702">
    <property type="component" value="Unassembled WGS sequence"/>
</dbReference>
<dbReference type="STRING" id="92696.A0A4R0RDP2"/>
<accession>A0A4R0RDP2</accession>
<evidence type="ECO:0000256" key="6">
    <source>
        <dbReference type="ARBA" id="ARBA00023326"/>
    </source>
</evidence>
<dbReference type="PROSITE" id="PS01095">
    <property type="entry name" value="GH18_1"/>
    <property type="match status" value="1"/>
</dbReference>
<evidence type="ECO:0000256" key="8">
    <source>
        <dbReference type="RuleBase" id="RU004453"/>
    </source>
</evidence>
<organism evidence="12 13">
    <name type="scientific">Steccherinum ochraceum</name>
    <dbReference type="NCBI Taxonomy" id="92696"/>
    <lineage>
        <taxon>Eukaryota</taxon>
        <taxon>Fungi</taxon>
        <taxon>Dikarya</taxon>
        <taxon>Basidiomycota</taxon>
        <taxon>Agaricomycotina</taxon>
        <taxon>Agaricomycetes</taxon>
        <taxon>Polyporales</taxon>
        <taxon>Steccherinaceae</taxon>
        <taxon>Steccherinum</taxon>
    </lineage>
</organism>
<dbReference type="SUPFAM" id="SSF51445">
    <property type="entry name" value="(Trans)glycosidases"/>
    <property type="match status" value="1"/>
</dbReference>
<keyword evidence="4" id="KW-0119">Carbohydrate metabolism</keyword>
<evidence type="ECO:0000256" key="5">
    <source>
        <dbReference type="ARBA" id="ARBA00023295"/>
    </source>
</evidence>
<feature type="signal peptide" evidence="10">
    <location>
        <begin position="1"/>
        <end position="20"/>
    </location>
</feature>
<dbReference type="InterPro" id="IPR001579">
    <property type="entry name" value="Glyco_hydro_18_chit_AS"/>
</dbReference>
<dbReference type="AlphaFoldDB" id="A0A4R0RDP2"/>
<keyword evidence="2 7" id="KW-0378">Hydrolase</keyword>
<evidence type="ECO:0000256" key="1">
    <source>
        <dbReference type="ARBA" id="ARBA00000822"/>
    </source>
</evidence>
<dbReference type="EMBL" id="RWJN01000193">
    <property type="protein sequence ID" value="TCD65196.1"/>
    <property type="molecule type" value="Genomic_DNA"/>
</dbReference>
<dbReference type="PROSITE" id="PS51910">
    <property type="entry name" value="GH18_2"/>
    <property type="match status" value="1"/>
</dbReference>
<feature type="compositionally biased region" description="Low complexity" evidence="9">
    <location>
        <begin position="42"/>
        <end position="53"/>
    </location>
</feature>
<evidence type="ECO:0000313" key="12">
    <source>
        <dbReference type="EMBL" id="TCD65196.1"/>
    </source>
</evidence>
<evidence type="ECO:0000256" key="9">
    <source>
        <dbReference type="SAM" id="MobiDB-lite"/>
    </source>
</evidence>
<keyword evidence="5 7" id="KW-0326">Glycosidase</keyword>
<name>A0A4R0RDP2_9APHY</name>
<dbReference type="GO" id="GO:0008843">
    <property type="term" value="F:endochitinase activity"/>
    <property type="evidence" value="ECO:0007669"/>
    <property type="project" value="UniProtKB-EC"/>
</dbReference>
<dbReference type="SMART" id="SM00636">
    <property type="entry name" value="Glyco_18"/>
    <property type="match status" value="1"/>
</dbReference>
<evidence type="ECO:0000313" key="13">
    <source>
        <dbReference type="Proteomes" id="UP000292702"/>
    </source>
</evidence>
<evidence type="ECO:0000256" key="2">
    <source>
        <dbReference type="ARBA" id="ARBA00022801"/>
    </source>
</evidence>
<dbReference type="PANTHER" id="PTHR11177:SF392">
    <property type="entry name" value="HAP41P"/>
    <property type="match status" value="1"/>
</dbReference>
<feature type="region of interest" description="Disordered" evidence="9">
    <location>
        <begin position="31"/>
        <end position="53"/>
    </location>
</feature>
<dbReference type="InterPro" id="IPR011583">
    <property type="entry name" value="Chitinase_II/V-like_cat"/>
</dbReference>
<comment type="similarity">
    <text evidence="8">Belongs to the glycosyl hydrolase 18 family.</text>
</comment>
<evidence type="ECO:0000256" key="10">
    <source>
        <dbReference type="SAM" id="SignalP"/>
    </source>
</evidence>
<dbReference type="GO" id="GO:0000272">
    <property type="term" value="P:polysaccharide catabolic process"/>
    <property type="evidence" value="ECO:0007669"/>
    <property type="project" value="UniProtKB-KW"/>
</dbReference>
<keyword evidence="3" id="KW-0146">Chitin degradation</keyword>
<dbReference type="GO" id="GO:0006032">
    <property type="term" value="P:chitin catabolic process"/>
    <property type="evidence" value="ECO:0007669"/>
    <property type="project" value="UniProtKB-KW"/>
</dbReference>
<comment type="catalytic activity">
    <reaction evidence="1">
        <text>Random endo-hydrolysis of N-acetyl-beta-D-glucosaminide (1-&gt;4)-beta-linkages in chitin and chitodextrins.</text>
        <dbReference type="EC" id="3.2.1.14"/>
    </reaction>
</comment>
<keyword evidence="6" id="KW-0624">Polysaccharide degradation</keyword>
<dbReference type="PANTHER" id="PTHR11177">
    <property type="entry name" value="CHITINASE"/>
    <property type="match status" value="1"/>
</dbReference>
<sequence length="455" mass="47626">MLYMGPLTTLLALLPLSAWAAPMCKLRSGSAAASSTPPPAATPTVSGSSSTSGNASSDFIATTWYASWHSSTLSAQDISWDKYTSATFAFATTVDDPTAVGYLNETGVADDLRVFVAAAHNATKEAYLTIGGWTGSAYFSVNVGSDANRTAFVKTMVGLVEQYDLDGLDFDWEYPGTTGADCNIYQPDDTANFLSFLQALRQDPGMTGKKITAATSILPFVGPDGAHSTDVSAFADVFDYISIMNYDVWGSFSANQMVGPNAPLNDTCVSDPSQAQGSAVSAVAAWTSAGFPANKIVLGVASYGHSYQVDQSKALSSTTPTNGTLPLNAWVQHEATQPAGDALDAFANASTTSCGTTVPAGYSGVFNFFGLIDKGFLDAIGNPVAGKGYLFDDCSQTPFIYDVDSQVMVSYDNAQSFAAKGDFIKQSGLRGFAMWEAAGDSNDILLDSIMGAISS</sequence>
<evidence type="ECO:0000256" key="7">
    <source>
        <dbReference type="RuleBase" id="RU000489"/>
    </source>
</evidence>
<evidence type="ECO:0000259" key="11">
    <source>
        <dbReference type="PROSITE" id="PS51910"/>
    </source>
</evidence>
<dbReference type="OrthoDB" id="73875at2759"/>
<keyword evidence="13" id="KW-1185">Reference proteome</keyword>
<feature type="domain" description="GH18" evidence="11">
    <location>
        <begin position="59"/>
        <end position="455"/>
    </location>
</feature>